<dbReference type="Proteomes" id="UP001223586">
    <property type="component" value="Unassembled WGS sequence"/>
</dbReference>
<protein>
    <submittedName>
        <fullName evidence="1">Uncharacterized protein</fullName>
    </submittedName>
</protein>
<comment type="caution">
    <text evidence="1">The sequence shown here is derived from an EMBL/GenBank/DDBJ whole genome shotgun (WGS) entry which is preliminary data.</text>
</comment>
<reference evidence="1 2" key="1">
    <citation type="submission" date="2023-07" db="EMBL/GenBank/DDBJ databases">
        <title>Genomic Encyclopedia of Type Strains, Phase IV (KMG-IV): sequencing the most valuable type-strain genomes for metagenomic binning, comparative biology and taxonomic classification.</title>
        <authorList>
            <person name="Goeker M."/>
        </authorList>
    </citation>
    <scope>NUCLEOTIDE SEQUENCE [LARGE SCALE GENOMIC DNA]</scope>
    <source>
        <strain evidence="1 2">DSM 23837</strain>
    </source>
</reference>
<accession>A0ABT9WRU1</accession>
<evidence type="ECO:0000313" key="2">
    <source>
        <dbReference type="Proteomes" id="UP001223586"/>
    </source>
</evidence>
<sequence>MSDIYIAGENMNLIFRGKEVQIVKQLFLKSNVWTISNELNRDPDEVSVLIIDMGKRGLLNVGKWY</sequence>
<proteinExistence type="predicted"/>
<keyword evidence="2" id="KW-1185">Reference proteome</keyword>
<dbReference type="EMBL" id="JAUSTT010000009">
    <property type="protein sequence ID" value="MDQ0176017.1"/>
    <property type="molecule type" value="Genomic_DNA"/>
</dbReference>
<gene>
    <name evidence="1" type="ORF">J2S08_001853</name>
</gene>
<evidence type="ECO:0000313" key="1">
    <source>
        <dbReference type="EMBL" id="MDQ0176017.1"/>
    </source>
</evidence>
<organism evidence="1 2">
    <name type="scientific">Bacillus chungangensis</name>
    <dbReference type="NCBI Taxonomy" id="587633"/>
    <lineage>
        <taxon>Bacteria</taxon>
        <taxon>Bacillati</taxon>
        <taxon>Bacillota</taxon>
        <taxon>Bacilli</taxon>
        <taxon>Bacillales</taxon>
        <taxon>Bacillaceae</taxon>
        <taxon>Bacillus</taxon>
    </lineage>
</organism>
<dbReference type="RefSeq" id="WP_307228826.1">
    <property type="nucleotide sequence ID" value="NZ_JAUSTT010000009.1"/>
</dbReference>
<name>A0ABT9WRU1_9BACI</name>